<feature type="compositionally biased region" description="Low complexity" evidence="5">
    <location>
        <begin position="1"/>
        <end position="28"/>
    </location>
</feature>
<dbReference type="InterPro" id="IPR004182">
    <property type="entry name" value="GRAM"/>
</dbReference>
<dbReference type="InterPro" id="IPR031968">
    <property type="entry name" value="VASt"/>
</dbReference>
<keyword evidence="9" id="KW-1185">Reference proteome</keyword>
<evidence type="ECO:0000259" key="7">
    <source>
        <dbReference type="PROSITE" id="PS51778"/>
    </source>
</evidence>
<dbReference type="GO" id="GO:0120015">
    <property type="term" value="F:sterol transfer activity"/>
    <property type="evidence" value="ECO:0007669"/>
    <property type="project" value="TreeGrafter"/>
</dbReference>
<comment type="subcellular location">
    <subcellularLocation>
        <location evidence="1">Membrane</location>
        <topology evidence="1">Single-pass membrane protein</topology>
    </subcellularLocation>
</comment>
<organism evidence="8 9">
    <name type="scientific">Heterostelium pallidum (strain ATCC 26659 / Pp 5 / PN500)</name>
    <name type="common">Cellular slime mold</name>
    <name type="synonym">Polysphondylium pallidum</name>
    <dbReference type="NCBI Taxonomy" id="670386"/>
    <lineage>
        <taxon>Eukaryota</taxon>
        <taxon>Amoebozoa</taxon>
        <taxon>Evosea</taxon>
        <taxon>Eumycetozoa</taxon>
        <taxon>Dictyostelia</taxon>
        <taxon>Acytosteliales</taxon>
        <taxon>Acytosteliaceae</taxon>
        <taxon>Heterostelium</taxon>
    </lineage>
</organism>
<feature type="compositionally biased region" description="Polar residues" evidence="5">
    <location>
        <begin position="340"/>
        <end position="349"/>
    </location>
</feature>
<dbReference type="Gene3D" id="2.30.29.30">
    <property type="entry name" value="Pleckstrin-homology domain (PH domain)/Phosphotyrosine-binding domain (PTB)"/>
    <property type="match status" value="1"/>
</dbReference>
<evidence type="ECO:0000256" key="5">
    <source>
        <dbReference type="SAM" id="MobiDB-lite"/>
    </source>
</evidence>
<dbReference type="GO" id="GO:0005886">
    <property type="term" value="C:plasma membrane"/>
    <property type="evidence" value="ECO:0007669"/>
    <property type="project" value="TreeGrafter"/>
</dbReference>
<evidence type="ECO:0000256" key="4">
    <source>
        <dbReference type="ARBA" id="ARBA00023136"/>
    </source>
</evidence>
<dbReference type="AlphaFoldDB" id="D3BEQ1"/>
<dbReference type="PROSITE" id="PS51778">
    <property type="entry name" value="VAST"/>
    <property type="match status" value="1"/>
</dbReference>
<proteinExistence type="predicted"/>
<comment type="caution">
    <text evidence="8">The sequence shown here is derived from an EMBL/GenBank/DDBJ whole genome shotgun (WGS) entry which is preliminary data.</text>
</comment>
<dbReference type="PANTHER" id="PTHR23319:SF4">
    <property type="entry name" value="GRAM DOMAIN CONTAINING 1B, ISOFORM E"/>
    <property type="match status" value="1"/>
</dbReference>
<dbReference type="GO" id="GO:0140268">
    <property type="term" value="C:endoplasmic reticulum-plasma membrane contact site"/>
    <property type="evidence" value="ECO:0007669"/>
    <property type="project" value="TreeGrafter"/>
</dbReference>
<dbReference type="Proteomes" id="UP000001396">
    <property type="component" value="Unassembled WGS sequence"/>
</dbReference>
<dbReference type="Pfam" id="PF16016">
    <property type="entry name" value="VASt"/>
    <property type="match status" value="1"/>
</dbReference>
<feature type="compositionally biased region" description="Basic residues" evidence="5">
    <location>
        <begin position="655"/>
        <end position="664"/>
    </location>
</feature>
<keyword evidence="3 6" id="KW-1133">Transmembrane helix</keyword>
<evidence type="ECO:0000256" key="1">
    <source>
        <dbReference type="ARBA" id="ARBA00004167"/>
    </source>
</evidence>
<dbReference type="OMA" id="IKKTWFK"/>
<dbReference type="GO" id="GO:0005789">
    <property type="term" value="C:endoplasmic reticulum membrane"/>
    <property type="evidence" value="ECO:0007669"/>
    <property type="project" value="TreeGrafter"/>
</dbReference>
<accession>D3BEQ1</accession>
<dbReference type="RefSeq" id="XP_020432502.1">
    <property type="nucleotide sequence ID" value="XM_020578054.1"/>
</dbReference>
<feature type="transmembrane region" description="Helical" evidence="6">
    <location>
        <begin position="753"/>
        <end position="774"/>
    </location>
</feature>
<sequence length="786" mass="87554">MSSFNNDGSILNNNNNSPPLNHQNSNNSGNSPVSYTIQSPAFISPSSTVPSSPSNDGIPTSTCSTPGGKERPKSKEYLGDMNKSSGKDVRNRSQSEADKIDEKHKKKPFLSPKMLLPGKKSSTVYEEPPISKTLDSRMKSNPYIKKFKLPSSELQILLHGRLYLFSNYICFESKIFGIKTTEIIQIQNITSIAKKRFPVAIEIVAQSQKFVFASFVSRDKTFHDLMNSWREVTGESHEDVSSHSIDDDIDDDHINSFEESSSSGNGVTTPPNIIEKSSVISDSLLLSIESINNTDQQNGDFKYTLDNNSNNNNSSSSSSNSNSDQNNININKDNSNNLNEKQQNIINNDGNKMENGHINNNNNNSNNNNIVNNSNNSNSNNINNVKENNHIEKSPFDELYGNYEQFLSTNEQSSILESSISEFQELLSENFNVSVVNFFRALCSDQCNFAFTYHAKRGDSNIVVKNWAHRERFGTVRELEYVAPVNSPIGPDKTRIQETQRYHLTNKKLSIETDTIMLDIPYGDHFRIEAKWDVVETSAETCRLSIQICVRFIKKTWFKSKIESGTIKESKGSFSQWVQLAKQEIQKMLQLKKPTVATVSGASTSAAAAPAAGSASSSSSNTPQQPQLVLSQQLNKSVEKKLLNEEGISSDSPKPHHSRSRSRQHLVSSSGQVTTTPNLNQSITERLAAESSSNLTPLKQQSTPTYLTTPTISPFNNNNNDHINNNNHSTTTFNNNQSVDSNSQFQLKFNSKYGGVTLSGIALFSIILLFPIHFRKPWLCPTSLYL</sequence>
<keyword evidence="4 6" id="KW-0472">Membrane</keyword>
<dbReference type="InterPro" id="IPR051482">
    <property type="entry name" value="Cholesterol_transport"/>
</dbReference>
<dbReference type="GO" id="GO:0032366">
    <property type="term" value="P:intracellular sterol transport"/>
    <property type="evidence" value="ECO:0007669"/>
    <property type="project" value="TreeGrafter"/>
</dbReference>
<feature type="region of interest" description="Disordered" evidence="5">
    <location>
        <begin position="236"/>
        <end position="273"/>
    </location>
</feature>
<feature type="compositionally biased region" description="Low complexity" evidence="5">
    <location>
        <begin position="716"/>
        <end position="735"/>
    </location>
</feature>
<evidence type="ECO:0000313" key="9">
    <source>
        <dbReference type="Proteomes" id="UP000001396"/>
    </source>
</evidence>
<feature type="compositionally biased region" description="Polar residues" evidence="5">
    <location>
        <begin position="671"/>
        <end position="715"/>
    </location>
</feature>
<dbReference type="InterPro" id="IPR011993">
    <property type="entry name" value="PH-like_dom_sf"/>
</dbReference>
<dbReference type="PANTHER" id="PTHR23319">
    <property type="entry name" value="GRAM DOMAIN CONTAINING 1B, ISOFORM E"/>
    <property type="match status" value="1"/>
</dbReference>
<feature type="region of interest" description="Disordered" evidence="5">
    <location>
        <begin position="1"/>
        <end position="112"/>
    </location>
</feature>
<feature type="compositionally biased region" description="Low complexity" evidence="5">
    <location>
        <begin position="307"/>
        <end position="339"/>
    </location>
</feature>
<dbReference type="GeneID" id="31362697"/>
<reference evidence="8 9" key="1">
    <citation type="journal article" date="2011" name="Genome Res.">
        <title>Phylogeny-wide analysis of social amoeba genomes highlights ancient origins for complex intercellular communication.</title>
        <authorList>
            <person name="Heidel A.J."/>
            <person name="Lawal H.M."/>
            <person name="Felder M."/>
            <person name="Schilde C."/>
            <person name="Helps N.R."/>
            <person name="Tunggal B."/>
            <person name="Rivero F."/>
            <person name="John U."/>
            <person name="Schleicher M."/>
            <person name="Eichinger L."/>
            <person name="Platzer M."/>
            <person name="Noegel A.A."/>
            <person name="Schaap P."/>
            <person name="Gloeckner G."/>
        </authorList>
    </citation>
    <scope>NUCLEOTIDE SEQUENCE [LARGE SCALE GENOMIC DNA]</scope>
    <source>
        <strain evidence="9">ATCC 26659 / Pp 5 / PN500</strain>
    </source>
</reference>
<dbReference type="InParanoid" id="D3BEQ1"/>
<feature type="region of interest" description="Disordered" evidence="5">
    <location>
        <begin position="299"/>
        <end position="385"/>
    </location>
</feature>
<protein>
    <submittedName>
        <fullName evidence="8">GRAM domain-containing protein</fullName>
    </submittedName>
</protein>
<name>D3BEQ1_HETP5</name>
<feature type="compositionally biased region" description="Basic and acidic residues" evidence="5">
    <location>
        <begin position="236"/>
        <end position="256"/>
    </location>
</feature>
<evidence type="ECO:0000256" key="6">
    <source>
        <dbReference type="SAM" id="Phobius"/>
    </source>
</evidence>
<feature type="region of interest" description="Disordered" evidence="5">
    <location>
        <begin position="645"/>
        <end position="735"/>
    </location>
</feature>
<dbReference type="FunCoup" id="D3BEQ1">
    <property type="interactions" value="1"/>
</dbReference>
<dbReference type="EMBL" id="ADBJ01000031">
    <property type="protein sequence ID" value="EFA80382.1"/>
    <property type="molecule type" value="Genomic_DNA"/>
</dbReference>
<dbReference type="GO" id="GO:0032934">
    <property type="term" value="F:sterol binding"/>
    <property type="evidence" value="ECO:0007669"/>
    <property type="project" value="TreeGrafter"/>
</dbReference>
<evidence type="ECO:0000256" key="3">
    <source>
        <dbReference type="ARBA" id="ARBA00022989"/>
    </source>
</evidence>
<feature type="compositionally biased region" description="Polar residues" evidence="5">
    <location>
        <begin position="55"/>
        <end position="65"/>
    </location>
</feature>
<feature type="domain" description="VASt" evidence="7">
    <location>
        <begin position="422"/>
        <end position="589"/>
    </location>
</feature>
<feature type="compositionally biased region" description="Low complexity" evidence="5">
    <location>
        <begin position="257"/>
        <end position="266"/>
    </location>
</feature>
<evidence type="ECO:0000313" key="8">
    <source>
        <dbReference type="EMBL" id="EFA80382.1"/>
    </source>
</evidence>
<gene>
    <name evidence="8" type="ORF">PPL_07216</name>
</gene>
<feature type="compositionally biased region" description="Basic and acidic residues" evidence="5">
    <location>
        <begin position="68"/>
        <end position="78"/>
    </location>
</feature>
<feature type="compositionally biased region" description="Low complexity" evidence="5">
    <location>
        <begin position="356"/>
        <end position="385"/>
    </location>
</feature>
<evidence type="ECO:0000256" key="2">
    <source>
        <dbReference type="ARBA" id="ARBA00022692"/>
    </source>
</evidence>
<keyword evidence="2 6" id="KW-0812">Transmembrane</keyword>
<dbReference type="Pfam" id="PF02893">
    <property type="entry name" value="GRAM"/>
    <property type="match status" value="1"/>
</dbReference>
<feature type="compositionally biased region" description="Basic and acidic residues" evidence="5">
    <location>
        <begin position="85"/>
        <end position="103"/>
    </location>
</feature>
<feature type="compositionally biased region" description="Low complexity" evidence="5">
    <location>
        <begin position="44"/>
        <end position="54"/>
    </location>
</feature>
<dbReference type="STRING" id="670386.D3BEQ1"/>
<feature type="compositionally biased region" description="Polar residues" evidence="5">
    <location>
        <begin position="29"/>
        <end position="41"/>
    </location>
</feature>